<evidence type="ECO:0000313" key="3">
    <source>
        <dbReference type="EMBL" id="UTW08005.1"/>
    </source>
</evidence>
<evidence type="ECO:0000256" key="1">
    <source>
        <dbReference type="SAM" id="Phobius"/>
    </source>
</evidence>
<name>A0ABY5H6X1_9PSED</name>
<dbReference type="GO" id="GO:0003677">
    <property type="term" value="F:DNA binding"/>
    <property type="evidence" value="ECO:0007669"/>
    <property type="project" value="UniProtKB-KW"/>
</dbReference>
<dbReference type="EMBL" id="CP073346">
    <property type="protein sequence ID" value="UTW08005.1"/>
    <property type="molecule type" value="Genomic_DNA"/>
</dbReference>
<reference evidence="3" key="1">
    <citation type="submission" date="2021-04" db="EMBL/GenBank/DDBJ databases">
        <title>Oceanospirillales bacteria with DddD are important DMSP degraders in coastal seawater.</title>
        <authorList>
            <person name="Liu J."/>
        </authorList>
    </citation>
    <scope>NUCLEOTIDE SEQUENCE</scope>
    <source>
        <strain evidence="3">D13-4</strain>
    </source>
</reference>
<dbReference type="Gene3D" id="3.30.65.10">
    <property type="entry name" value="Bacterial Topoisomerase I, domain 1"/>
    <property type="match status" value="1"/>
</dbReference>
<feature type="transmembrane region" description="Helical" evidence="1">
    <location>
        <begin position="12"/>
        <end position="30"/>
    </location>
</feature>
<keyword evidence="1" id="KW-0472">Membrane</keyword>
<proteinExistence type="predicted"/>
<sequence>MPMKIVKILIANAKGFLAAWAVVVIANQLFIFGACFAPYCLIAAIPHTFVITAIGMYYYIKANTSEEKGELASKQISRDLADLRNLSYEGEHEPSNLKPDIIKKSPRFLDLSSTDTLGTVNTEIVRCPKCASGMTLRTAKKGRYSGQKFWGCTKYPECNGIINID</sequence>
<keyword evidence="1" id="KW-0812">Transmembrane</keyword>
<keyword evidence="1" id="KW-1133">Transmembrane helix</keyword>
<protein>
    <submittedName>
        <fullName evidence="3">Topoisomerase DNA-binding C4 zinc finger domain-containing protein</fullName>
    </submittedName>
</protein>
<feature type="domain" description="DNA topoisomerase type IA zn finger" evidence="2">
    <location>
        <begin position="125"/>
        <end position="163"/>
    </location>
</feature>
<evidence type="ECO:0000313" key="4">
    <source>
        <dbReference type="Proteomes" id="UP001059672"/>
    </source>
</evidence>
<dbReference type="PROSITE" id="PS51257">
    <property type="entry name" value="PROKAR_LIPOPROTEIN"/>
    <property type="match status" value="1"/>
</dbReference>
<dbReference type="InterPro" id="IPR013498">
    <property type="entry name" value="Topo_IA_Znf"/>
</dbReference>
<evidence type="ECO:0000259" key="2">
    <source>
        <dbReference type="Pfam" id="PF01396"/>
    </source>
</evidence>
<organism evidence="3 4">
    <name type="scientific">Pseudomonas benzenivorans</name>
    <dbReference type="NCBI Taxonomy" id="556533"/>
    <lineage>
        <taxon>Bacteria</taxon>
        <taxon>Pseudomonadati</taxon>
        <taxon>Pseudomonadota</taxon>
        <taxon>Gammaproteobacteria</taxon>
        <taxon>Pseudomonadales</taxon>
        <taxon>Pseudomonadaceae</taxon>
        <taxon>Pseudomonas</taxon>
    </lineage>
</organism>
<dbReference type="SUPFAM" id="SSF57783">
    <property type="entry name" value="Zinc beta-ribbon"/>
    <property type="match status" value="1"/>
</dbReference>
<feature type="transmembrane region" description="Helical" evidence="1">
    <location>
        <begin position="36"/>
        <end position="60"/>
    </location>
</feature>
<keyword evidence="3" id="KW-0238">DNA-binding</keyword>
<keyword evidence="4" id="KW-1185">Reference proteome</keyword>
<dbReference type="RefSeq" id="WP_255838600.1">
    <property type="nucleotide sequence ID" value="NZ_CP073346.1"/>
</dbReference>
<gene>
    <name evidence="3" type="ORF">KDW96_01320</name>
</gene>
<dbReference type="Pfam" id="PF01396">
    <property type="entry name" value="Zn_ribbon_Top1"/>
    <property type="match status" value="1"/>
</dbReference>
<dbReference type="Proteomes" id="UP001059672">
    <property type="component" value="Chromosome"/>
</dbReference>
<accession>A0ABY5H6X1</accession>